<gene>
    <name evidence="2" type="ORF">H9703_03605</name>
</gene>
<evidence type="ECO:0000259" key="1">
    <source>
        <dbReference type="Pfam" id="PF14238"/>
    </source>
</evidence>
<sequence length="324" mass="34651">MRAKRRTLLVLLGLILLAGAALALLTWANRREEQAASAAEEGTIPLSSFAAEDLTALEYTWQGETVSLSCDGGTWTLTDDPDYHLDQTKCDTMAAALTDLKAKRQLDPQPGEDYGFAAPLLTVSVTAAGQTSTFVFGDVNTVTGDVYLQRAGEDAVYTAASAKAGCFEYSKAELFEPFNPAGLTASRLERIEYTRSDGEEPFTVRLQAVSVPEEDSAADSSASYTTAWRLEDAPDTVLDEEKTDSLLSALSSYVTGQITGADPSGYGFDQPLVTVSASDGEKDYRLTYASGADGYYLMVEGDSSIYTVDGTVLAAFISAEELKT</sequence>
<accession>A0A9D2T2Z6</accession>
<evidence type="ECO:0000313" key="3">
    <source>
        <dbReference type="Proteomes" id="UP000823906"/>
    </source>
</evidence>
<dbReference type="AlphaFoldDB" id="A0A9D2T2Z6"/>
<reference evidence="2" key="1">
    <citation type="journal article" date="2021" name="PeerJ">
        <title>Extensive microbial diversity within the chicken gut microbiome revealed by metagenomics and culture.</title>
        <authorList>
            <person name="Gilroy R."/>
            <person name="Ravi A."/>
            <person name="Getino M."/>
            <person name="Pursley I."/>
            <person name="Horton D.L."/>
            <person name="Alikhan N.F."/>
            <person name="Baker D."/>
            <person name="Gharbi K."/>
            <person name="Hall N."/>
            <person name="Watson M."/>
            <person name="Adriaenssens E.M."/>
            <person name="Foster-Nyarko E."/>
            <person name="Jarju S."/>
            <person name="Secka A."/>
            <person name="Antonio M."/>
            <person name="Oren A."/>
            <person name="Chaudhuri R.R."/>
            <person name="La Ragione R."/>
            <person name="Hildebrand F."/>
            <person name="Pallen M.J."/>
        </authorList>
    </citation>
    <scope>NUCLEOTIDE SEQUENCE</scope>
    <source>
        <strain evidence="2">ChiSjej5B23-2810</strain>
    </source>
</reference>
<proteinExistence type="predicted"/>
<dbReference type="EMBL" id="DWWN01000031">
    <property type="protein sequence ID" value="HJC45208.1"/>
    <property type="molecule type" value="Genomic_DNA"/>
</dbReference>
<protein>
    <submittedName>
        <fullName evidence="2">DUF4340 domain-containing protein</fullName>
    </submittedName>
</protein>
<organism evidence="2 3">
    <name type="scientific">Candidatus Faecalibacterium faecigallinarum</name>
    <dbReference type="NCBI Taxonomy" id="2838577"/>
    <lineage>
        <taxon>Bacteria</taxon>
        <taxon>Bacillati</taxon>
        <taxon>Bacillota</taxon>
        <taxon>Clostridia</taxon>
        <taxon>Eubacteriales</taxon>
        <taxon>Oscillospiraceae</taxon>
        <taxon>Faecalibacterium</taxon>
    </lineage>
</organism>
<dbReference type="Pfam" id="PF14238">
    <property type="entry name" value="DUF4340"/>
    <property type="match status" value="1"/>
</dbReference>
<feature type="domain" description="DUF4340" evidence="1">
    <location>
        <begin position="75"/>
        <end position="271"/>
    </location>
</feature>
<name>A0A9D2T2Z6_9FIRM</name>
<dbReference type="InterPro" id="IPR025641">
    <property type="entry name" value="DUF4340"/>
</dbReference>
<evidence type="ECO:0000313" key="2">
    <source>
        <dbReference type="EMBL" id="HJC45208.1"/>
    </source>
</evidence>
<comment type="caution">
    <text evidence="2">The sequence shown here is derived from an EMBL/GenBank/DDBJ whole genome shotgun (WGS) entry which is preliminary data.</text>
</comment>
<reference evidence="2" key="2">
    <citation type="submission" date="2021-04" db="EMBL/GenBank/DDBJ databases">
        <authorList>
            <person name="Gilroy R."/>
        </authorList>
    </citation>
    <scope>NUCLEOTIDE SEQUENCE</scope>
    <source>
        <strain evidence="2">ChiSjej5B23-2810</strain>
    </source>
</reference>
<dbReference type="Proteomes" id="UP000823906">
    <property type="component" value="Unassembled WGS sequence"/>
</dbReference>